<dbReference type="AlphaFoldDB" id="A0A1Q5UBX9"/>
<gene>
    <name evidence="1" type="ORF">PENSUB_4606</name>
</gene>
<sequence>MTLYFAVPISKKCFAMKFDPIDRDALHVPSVRQNEHNDYVCEKHGSAGFGIDCQFPALVRYNLLALQSLPEAERQDVAAKAGTLSLMPTMPGLDMPKNQVLLDSQVGENDDHTAATSWSEFSEFTHDLSISPIPSNS</sequence>
<protein>
    <submittedName>
        <fullName evidence="1">Uncharacterized protein</fullName>
    </submittedName>
</protein>
<organism evidence="1 2">
    <name type="scientific">Penicillium subrubescens</name>
    <dbReference type="NCBI Taxonomy" id="1316194"/>
    <lineage>
        <taxon>Eukaryota</taxon>
        <taxon>Fungi</taxon>
        <taxon>Dikarya</taxon>
        <taxon>Ascomycota</taxon>
        <taxon>Pezizomycotina</taxon>
        <taxon>Eurotiomycetes</taxon>
        <taxon>Eurotiomycetidae</taxon>
        <taxon>Eurotiales</taxon>
        <taxon>Aspergillaceae</taxon>
        <taxon>Penicillium</taxon>
    </lineage>
</organism>
<name>A0A1Q5UBX9_9EURO</name>
<keyword evidence="2" id="KW-1185">Reference proteome</keyword>
<comment type="caution">
    <text evidence="1">The sequence shown here is derived from an EMBL/GenBank/DDBJ whole genome shotgun (WGS) entry which is preliminary data.</text>
</comment>
<dbReference type="EMBL" id="MNBE01000419">
    <property type="protein sequence ID" value="OKP09984.1"/>
    <property type="molecule type" value="Genomic_DNA"/>
</dbReference>
<evidence type="ECO:0000313" key="2">
    <source>
        <dbReference type="Proteomes" id="UP000186955"/>
    </source>
</evidence>
<evidence type="ECO:0000313" key="1">
    <source>
        <dbReference type="EMBL" id="OKP09984.1"/>
    </source>
</evidence>
<reference evidence="1 2" key="1">
    <citation type="submission" date="2016-10" db="EMBL/GenBank/DDBJ databases">
        <title>Genome sequence of the ascomycete fungus Penicillium subrubescens.</title>
        <authorList>
            <person name="De Vries R.P."/>
            <person name="Peng M."/>
            <person name="Dilokpimol A."/>
            <person name="Hilden K."/>
            <person name="Makela M.R."/>
            <person name="Grigoriev I."/>
            <person name="Riley R."/>
            <person name="Granchi Z."/>
        </authorList>
    </citation>
    <scope>NUCLEOTIDE SEQUENCE [LARGE SCALE GENOMIC DNA]</scope>
    <source>
        <strain evidence="1 2">CBS 132785</strain>
    </source>
</reference>
<dbReference type="Proteomes" id="UP000186955">
    <property type="component" value="Unassembled WGS sequence"/>
</dbReference>
<accession>A0A1Q5UBX9</accession>
<proteinExistence type="predicted"/>